<feature type="domain" description="Sodium/calcium exchanger membrane region" evidence="6">
    <location>
        <begin position="189"/>
        <end position="331"/>
    </location>
</feature>
<dbReference type="Proteomes" id="UP000190285">
    <property type="component" value="Unassembled WGS sequence"/>
</dbReference>
<dbReference type="OrthoDB" id="9794225at2"/>
<reference evidence="7 8" key="1">
    <citation type="submission" date="2017-02" db="EMBL/GenBank/DDBJ databases">
        <authorList>
            <person name="Peterson S.W."/>
        </authorList>
    </citation>
    <scope>NUCLEOTIDE SEQUENCE [LARGE SCALE GENOMIC DNA]</scope>
    <source>
        <strain evidence="7 8">M1</strain>
    </source>
</reference>
<evidence type="ECO:0000256" key="3">
    <source>
        <dbReference type="ARBA" id="ARBA00022989"/>
    </source>
</evidence>
<dbReference type="GO" id="GO:0005886">
    <property type="term" value="C:plasma membrane"/>
    <property type="evidence" value="ECO:0007669"/>
    <property type="project" value="TreeGrafter"/>
</dbReference>
<evidence type="ECO:0000313" key="7">
    <source>
        <dbReference type="EMBL" id="SKC84270.1"/>
    </source>
</evidence>
<keyword evidence="4 5" id="KW-0472">Membrane</keyword>
<protein>
    <submittedName>
        <fullName evidence="7">Cation:H+ antiporter</fullName>
    </submittedName>
</protein>
<evidence type="ECO:0000313" key="8">
    <source>
        <dbReference type="Proteomes" id="UP000190285"/>
    </source>
</evidence>
<feature type="transmembrane region" description="Helical" evidence="5">
    <location>
        <begin position="316"/>
        <end position="333"/>
    </location>
</feature>
<evidence type="ECO:0000256" key="4">
    <source>
        <dbReference type="ARBA" id="ARBA00023136"/>
    </source>
</evidence>
<keyword evidence="3 5" id="KW-1133">Transmembrane helix</keyword>
<feature type="transmembrane region" description="Helical" evidence="5">
    <location>
        <begin position="87"/>
        <end position="108"/>
    </location>
</feature>
<dbReference type="InterPro" id="IPR004481">
    <property type="entry name" value="K/Na/Ca-exchanger"/>
</dbReference>
<feature type="transmembrane region" description="Helical" evidence="5">
    <location>
        <begin position="183"/>
        <end position="202"/>
    </location>
</feature>
<dbReference type="InterPro" id="IPR004837">
    <property type="entry name" value="NaCa_Exmemb"/>
</dbReference>
<dbReference type="PANTHER" id="PTHR10846">
    <property type="entry name" value="SODIUM/POTASSIUM/CALCIUM EXCHANGER"/>
    <property type="match status" value="1"/>
</dbReference>
<sequence length="334" mass="35788">MDVLIHGYLTSFSTLILVIIVAIMLYVLSKGADILVDQAVSLSLHWGIPKMIIGATIVSLGTTLPEATVSVLAAINGNPDLALGNAIGSIIADTGLIIGLAALIGHLPVDQMVTDRQGKIQFLSGILLAVVSLPFLSHGKTGNISQWMGWIFIILLIIYIYVSMKWAKKSNSSEDNFTKEKSPIIIQILKLFLGIFLVIGSSKILIPAVEITAIRVGIPQSIIAATLVAFGTSLPELVTAITAVRKGHGELAIGNVVGADILNVLFVVGSAASVTKGGLDVPANFYKIQFPTMLIILCAFRFFTKNRKDEITKTEGLTLFGIYIIYLILNYALI</sequence>
<feature type="transmembrane region" description="Helical" evidence="5">
    <location>
        <begin position="251"/>
        <end position="273"/>
    </location>
</feature>
<dbReference type="RefSeq" id="WP_079494155.1">
    <property type="nucleotide sequence ID" value="NZ_FUZT01000011.1"/>
</dbReference>
<comment type="subcellular location">
    <subcellularLocation>
        <location evidence="1">Membrane</location>
        <topology evidence="1">Multi-pass membrane protein</topology>
    </subcellularLocation>
</comment>
<evidence type="ECO:0000256" key="1">
    <source>
        <dbReference type="ARBA" id="ARBA00004141"/>
    </source>
</evidence>
<dbReference type="STRING" id="36842.SAMN02194393_04054"/>
<keyword evidence="8" id="KW-1185">Reference proteome</keyword>
<dbReference type="GO" id="GO:0008273">
    <property type="term" value="F:calcium, potassium:sodium antiporter activity"/>
    <property type="evidence" value="ECO:0007669"/>
    <property type="project" value="TreeGrafter"/>
</dbReference>
<feature type="transmembrane region" description="Helical" evidence="5">
    <location>
        <begin position="6"/>
        <end position="28"/>
    </location>
</feature>
<dbReference type="Pfam" id="PF01699">
    <property type="entry name" value="Na_Ca_ex"/>
    <property type="match status" value="2"/>
</dbReference>
<name>A0A1T5M7P9_9FIRM</name>
<keyword evidence="2 5" id="KW-0812">Transmembrane</keyword>
<feature type="transmembrane region" description="Helical" evidence="5">
    <location>
        <begin position="120"/>
        <end position="138"/>
    </location>
</feature>
<evidence type="ECO:0000256" key="2">
    <source>
        <dbReference type="ARBA" id="ARBA00022692"/>
    </source>
</evidence>
<feature type="domain" description="Sodium/calcium exchanger membrane region" evidence="6">
    <location>
        <begin position="17"/>
        <end position="164"/>
    </location>
</feature>
<evidence type="ECO:0000256" key="5">
    <source>
        <dbReference type="SAM" id="Phobius"/>
    </source>
</evidence>
<feature type="transmembrane region" description="Helical" evidence="5">
    <location>
        <begin position="285"/>
        <end position="304"/>
    </location>
</feature>
<dbReference type="PANTHER" id="PTHR10846:SF8">
    <property type="entry name" value="INNER MEMBRANE PROTEIN YRBG"/>
    <property type="match status" value="1"/>
</dbReference>
<dbReference type="GO" id="GO:0006874">
    <property type="term" value="P:intracellular calcium ion homeostasis"/>
    <property type="evidence" value="ECO:0007669"/>
    <property type="project" value="TreeGrafter"/>
</dbReference>
<dbReference type="AlphaFoldDB" id="A0A1T5M7P9"/>
<dbReference type="Gene3D" id="1.20.1420.30">
    <property type="entry name" value="NCX, central ion-binding region"/>
    <property type="match status" value="1"/>
</dbReference>
<feature type="transmembrane region" description="Helical" evidence="5">
    <location>
        <begin position="222"/>
        <end position="244"/>
    </location>
</feature>
<dbReference type="NCBIfam" id="TIGR00367">
    <property type="entry name" value="calcium/sodium antiporter"/>
    <property type="match status" value="1"/>
</dbReference>
<proteinExistence type="predicted"/>
<evidence type="ECO:0000259" key="6">
    <source>
        <dbReference type="Pfam" id="PF01699"/>
    </source>
</evidence>
<feature type="transmembrane region" description="Helical" evidence="5">
    <location>
        <begin position="144"/>
        <end position="162"/>
    </location>
</feature>
<accession>A0A1T5M7P9</accession>
<dbReference type="EMBL" id="FUZT01000011">
    <property type="protein sequence ID" value="SKC84270.1"/>
    <property type="molecule type" value="Genomic_DNA"/>
</dbReference>
<dbReference type="InterPro" id="IPR044880">
    <property type="entry name" value="NCX_ion-bd_dom_sf"/>
</dbReference>
<organism evidence="7 8">
    <name type="scientific">Maledivibacter halophilus</name>
    <dbReference type="NCBI Taxonomy" id="36842"/>
    <lineage>
        <taxon>Bacteria</taxon>
        <taxon>Bacillati</taxon>
        <taxon>Bacillota</taxon>
        <taxon>Clostridia</taxon>
        <taxon>Peptostreptococcales</taxon>
        <taxon>Caminicellaceae</taxon>
        <taxon>Maledivibacter</taxon>
    </lineage>
</organism>
<dbReference type="GO" id="GO:0005262">
    <property type="term" value="F:calcium channel activity"/>
    <property type="evidence" value="ECO:0007669"/>
    <property type="project" value="TreeGrafter"/>
</dbReference>
<gene>
    <name evidence="7" type="ORF">SAMN02194393_04054</name>
</gene>